<evidence type="ECO:0000256" key="5">
    <source>
        <dbReference type="ARBA" id="ARBA00022840"/>
    </source>
</evidence>
<dbReference type="AlphaFoldDB" id="A0A5B1CGX9"/>
<dbReference type="InterPro" id="IPR011129">
    <property type="entry name" value="CSD"/>
</dbReference>
<dbReference type="Gene3D" id="3.40.50.300">
    <property type="entry name" value="P-loop containing nucleotide triphosphate hydrolases"/>
    <property type="match status" value="1"/>
</dbReference>
<comment type="caution">
    <text evidence="14">The sequence shown here is derived from an EMBL/GenBank/DDBJ whole genome shotgun (WGS) entry which is preliminary data.</text>
</comment>
<dbReference type="Pfam" id="PF07497">
    <property type="entry name" value="Rho_RNA_bind"/>
    <property type="match status" value="1"/>
</dbReference>
<keyword evidence="3 9" id="KW-0378">Hydrolase</keyword>
<dbReference type="SMART" id="SM00959">
    <property type="entry name" value="Rho_N"/>
    <property type="match status" value="1"/>
</dbReference>
<evidence type="ECO:0000256" key="3">
    <source>
        <dbReference type="ARBA" id="ARBA00022801"/>
    </source>
</evidence>
<comment type="similarity">
    <text evidence="9 11">Belongs to the Rho family.</text>
</comment>
<evidence type="ECO:0000256" key="8">
    <source>
        <dbReference type="ARBA" id="ARBA00023163"/>
    </source>
</evidence>
<evidence type="ECO:0000256" key="1">
    <source>
        <dbReference type="ARBA" id="ARBA00022472"/>
    </source>
</evidence>
<feature type="binding site" evidence="9">
    <location>
        <begin position="275"/>
        <end position="280"/>
    </location>
    <ligand>
        <name>ATP</name>
        <dbReference type="ChEBI" id="CHEBI:30616"/>
    </ligand>
</feature>
<dbReference type="GO" id="GO:0004386">
    <property type="term" value="F:helicase activity"/>
    <property type="evidence" value="ECO:0007669"/>
    <property type="project" value="UniProtKB-UniRule"/>
</dbReference>
<comment type="subunit">
    <text evidence="9">Homohexamer. The homohexamer assembles into an open ring structure.</text>
</comment>
<evidence type="ECO:0000313" key="14">
    <source>
        <dbReference type="EMBL" id="KAA1258999.1"/>
    </source>
</evidence>
<dbReference type="InterPro" id="IPR012340">
    <property type="entry name" value="NA-bd_OB-fold"/>
</dbReference>
<sequence length="529" mass="59002">MPSPRKPSPGDPSGSGKPNGGNDRSSSDRSSSDRNSGGRRRSGQSEYRDYRNRNSGPRHPDEDVDKRVRELDAERDPLSLPEEIVSEASKAGQRVGIPSAKDVTSTDASWNISDLQQSNLESLRLLATKFEIDVNPDTRKQDLIFQILKARMKAGGLMYGEGTLEILPDGFGFLRSSTYHYLSCPDDIYVSPSQIRRFGLQTGSHVAGQIRPPKENERYFALLRIEAINRRDPSSRKKLVPFDELTPLHPDRRIIMEHESGELSTRVIDMLTPIGFGQRGLIVSPPRAGKTILMQQMARAVLKNYPEAYVFVLLIDERPEEVTDMEREVRGSQCEVISSTFDEPAQRHIQVAQMVIEKAKRMVEAGIDVVVFLDSITRFARAHNSEGESTGKLMTGGLDAGALQKPKAFFGSARKVEEGGSLTILATALVDTGSRMDDIIFEEFKGTGNLEIILDRDLVDRRIWPAVDIARSGTRREEMLIDPEEYVKISALRRNLAELSPAEAMRTLVKGLGKSQNNVEYLMSVKDDD</sequence>
<dbReference type="Pfam" id="PF00006">
    <property type="entry name" value="ATP-synt_ab"/>
    <property type="match status" value="1"/>
</dbReference>
<dbReference type="SUPFAM" id="SSF52540">
    <property type="entry name" value="P-loop containing nucleoside triphosphate hydrolases"/>
    <property type="match status" value="1"/>
</dbReference>
<dbReference type="PROSITE" id="PS51856">
    <property type="entry name" value="RHO_RNA_BD"/>
    <property type="match status" value="1"/>
</dbReference>
<dbReference type="CDD" id="cd04459">
    <property type="entry name" value="Rho_CSD"/>
    <property type="match status" value="1"/>
</dbReference>
<evidence type="ECO:0000256" key="6">
    <source>
        <dbReference type="ARBA" id="ARBA00022884"/>
    </source>
</evidence>
<dbReference type="InterPro" id="IPR004665">
    <property type="entry name" value="Term_rho"/>
</dbReference>
<protein>
    <recommendedName>
        <fullName evidence="9 10">Transcription termination factor Rho</fullName>
        <ecNumber evidence="9 10">3.6.4.-</ecNumber>
    </recommendedName>
    <alternativeName>
        <fullName evidence="9">ATP-dependent helicase Rho</fullName>
    </alternativeName>
</protein>
<dbReference type="Pfam" id="PF07498">
    <property type="entry name" value="Rho_N"/>
    <property type="match status" value="1"/>
</dbReference>
<proteinExistence type="inferred from homology"/>
<keyword evidence="5 9" id="KW-0067">ATP-binding</keyword>
<dbReference type="InterPro" id="IPR036269">
    <property type="entry name" value="Rho_N_sf"/>
</dbReference>
<dbReference type="GO" id="GO:0005829">
    <property type="term" value="C:cytosol"/>
    <property type="evidence" value="ECO:0007669"/>
    <property type="project" value="UniProtKB-ARBA"/>
</dbReference>
<keyword evidence="7 9" id="KW-0805">Transcription regulation</keyword>
<feature type="compositionally biased region" description="Pro residues" evidence="12">
    <location>
        <begin position="1"/>
        <end position="10"/>
    </location>
</feature>
<keyword evidence="8 9" id="KW-0804">Transcription</keyword>
<dbReference type="InterPro" id="IPR003593">
    <property type="entry name" value="AAA+_ATPase"/>
</dbReference>
<comment type="function">
    <text evidence="9">Facilitates transcription termination by a mechanism that involves Rho binding to the nascent RNA, activation of Rho's RNA-dependent ATPase activity, and release of the mRNA from the DNA template.</text>
</comment>
<keyword evidence="2 9" id="KW-0547">Nucleotide-binding</keyword>
<dbReference type="InterPro" id="IPR011113">
    <property type="entry name" value="Rho_RNA-bd"/>
</dbReference>
<dbReference type="InterPro" id="IPR011112">
    <property type="entry name" value="Rho-like_N"/>
</dbReference>
<keyword evidence="1 9" id="KW-0806">Transcription termination</keyword>
<keyword evidence="6 9" id="KW-0694">RNA-binding</keyword>
<dbReference type="InterPro" id="IPR041703">
    <property type="entry name" value="Rho_factor_ATP-bd"/>
</dbReference>
<keyword evidence="4 9" id="KW-0347">Helicase</keyword>
<evidence type="ECO:0000256" key="10">
    <source>
        <dbReference type="NCBIfam" id="TIGR00767"/>
    </source>
</evidence>
<feature type="compositionally biased region" description="Low complexity" evidence="12">
    <location>
        <begin position="11"/>
        <end position="24"/>
    </location>
</feature>
<dbReference type="EC" id="3.6.4.-" evidence="9 10"/>
<dbReference type="GO" id="GO:0005524">
    <property type="term" value="F:ATP binding"/>
    <property type="evidence" value="ECO:0007669"/>
    <property type="project" value="UniProtKB-UniRule"/>
</dbReference>
<organism evidence="14 15">
    <name type="scientific">Rubripirellula obstinata</name>
    <dbReference type="NCBI Taxonomy" id="406547"/>
    <lineage>
        <taxon>Bacteria</taxon>
        <taxon>Pseudomonadati</taxon>
        <taxon>Planctomycetota</taxon>
        <taxon>Planctomycetia</taxon>
        <taxon>Pirellulales</taxon>
        <taxon>Pirellulaceae</taxon>
        <taxon>Rubripirellula</taxon>
    </lineage>
</organism>
<dbReference type="NCBIfam" id="NF006886">
    <property type="entry name" value="PRK09376.1"/>
    <property type="match status" value="1"/>
</dbReference>
<dbReference type="PANTHER" id="PTHR46425">
    <property type="entry name" value="TRANSCRIPTION TERMINATION FACTOR RHO"/>
    <property type="match status" value="1"/>
</dbReference>
<dbReference type="InterPro" id="IPR027417">
    <property type="entry name" value="P-loop_NTPase"/>
</dbReference>
<dbReference type="Gene3D" id="2.40.50.140">
    <property type="entry name" value="Nucleic acid-binding proteins"/>
    <property type="match status" value="1"/>
</dbReference>
<dbReference type="PANTHER" id="PTHR46425:SF1">
    <property type="entry name" value="TRANSCRIPTION TERMINATION FACTOR RHO"/>
    <property type="match status" value="1"/>
</dbReference>
<evidence type="ECO:0000256" key="4">
    <source>
        <dbReference type="ARBA" id="ARBA00022806"/>
    </source>
</evidence>
<keyword evidence="15" id="KW-1185">Reference proteome</keyword>
<dbReference type="CDD" id="cd01128">
    <property type="entry name" value="rho_factor_C"/>
    <property type="match status" value="1"/>
</dbReference>
<feature type="domain" description="Rho RNA-BD" evidence="13">
    <location>
        <begin position="157"/>
        <end position="232"/>
    </location>
</feature>
<dbReference type="GO" id="GO:0006353">
    <property type="term" value="P:DNA-templated transcription termination"/>
    <property type="evidence" value="ECO:0007669"/>
    <property type="project" value="UniProtKB-UniRule"/>
</dbReference>
<feature type="compositionally biased region" description="Basic and acidic residues" evidence="12">
    <location>
        <begin position="46"/>
        <end position="77"/>
    </location>
</feature>
<dbReference type="SMART" id="SM00382">
    <property type="entry name" value="AAA"/>
    <property type="match status" value="1"/>
</dbReference>
<dbReference type="Proteomes" id="UP000322699">
    <property type="component" value="Unassembled WGS sequence"/>
</dbReference>
<evidence type="ECO:0000256" key="11">
    <source>
        <dbReference type="PROSITE-ProRule" id="PRU01203"/>
    </source>
</evidence>
<accession>A0A5B1CGX9</accession>
<feature type="region of interest" description="Disordered" evidence="12">
    <location>
        <begin position="1"/>
        <end position="93"/>
    </location>
</feature>
<dbReference type="GO" id="GO:0008186">
    <property type="term" value="F:ATP-dependent activity, acting on RNA"/>
    <property type="evidence" value="ECO:0007669"/>
    <property type="project" value="UniProtKB-UniRule"/>
</dbReference>
<feature type="binding site" evidence="9">
    <location>
        <begin position="287"/>
        <end position="292"/>
    </location>
    <ligand>
        <name>ATP</name>
        <dbReference type="ChEBI" id="CHEBI:30616"/>
    </ligand>
</feature>
<dbReference type="OrthoDB" id="9805197at2"/>
<dbReference type="SMART" id="SM00357">
    <property type="entry name" value="CSP"/>
    <property type="match status" value="1"/>
</dbReference>
<feature type="binding site" evidence="9">
    <location>
        <position position="318"/>
    </location>
    <ligand>
        <name>ATP</name>
        <dbReference type="ChEBI" id="CHEBI:30616"/>
    </ligand>
</feature>
<reference evidence="14 15" key="1">
    <citation type="submission" date="2019-08" db="EMBL/GenBank/DDBJ databases">
        <title>Deep-cultivation of Planctomycetes and their phenomic and genomic characterization uncovers novel biology.</title>
        <authorList>
            <person name="Wiegand S."/>
            <person name="Jogler M."/>
            <person name="Boedeker C."/>
            <person name="Pinto D."/>
            <person name="Vollmers J."/>
            <person name="Rivas-Marin E."/>
            <person name="Kohn T."/>
            <person name="Peeters S.H."/>
            <person name="Heuer A."/>
            <person name="Rast P."/>
            <person name="Oberbeckmann S."/>
            <person name="Bunk B."/>
            <person name="Jeske O."/>
            <person name="Meyerdierks A."/>
            <person name="Storesund J.E."/>
            <person name="Kallscheuer N."/>
            <person name="Luecker S."/>
            <person name="Lage O.M."/>
            <person name="Pohl T."/>
            <person name="Merkel B.J."/>
            <person name="Hornburger P."/>
            <person name="Mueller R.-W."/>
            <person name="Bruemmer F."/>
            <person name="Labrenz M."/>
            <person name="Spormann A.M."/>
            <person name="Op Den Camp H."/>
            <person name="Overmann J."/>
            <person name="Amann R."/>
            <person name="Jetten M.S.M."/>
            <person name="Mascher T."/>
            <person name="Medema M.H."/>
            <person name="Devos D.P."/>
            <person name="Kaster A.-K."/>
            <person name="Ovreas L."/>
            <person name="Rohde M."/>
            <person name="Galperin M.Y."/>
            <person name="Jogler C."/>
        </authorList>
    </citation>
    <scope>NUCLEOTIDE SEQUENCE [LARGE SCALE GENOMIC DNA]</scope>
    <source>
        <strain evidence="14 15">LF1</strain>
    </source>
</reference>
<evidence type="ECO:0000256" key="9">
    <source>
        <dbReference type="HAMAP-Rule" id="MF_01884"/>
    </source>
</evidence>
<dbReference type="HAMAP" id="MF_01884">
    <property type="entry name" value="Rho"/>
    <property type="match status" value="1"/>
</dbReference>
<evidence type="ECO:0000256" key="12">
    <source>
        <dbReference type="SAM" id="MobiDB-lite"/>
    </source>
</evidence>
<dbReference type="GO" id="GO:0003723">
    <property type="term" value="F:RNA binding"/>
    <property type="evidence" value="ECO:0007669"/>
    <property type="project" value="UniProtKB-UniRule"/>
</dbReference>
<gene>
    <name evidence="9" type="primary">rho</name>
    <name evidence="14" type="ORF">LF1_15240</name>
</gene>
<dbReference type="NCBIfam" id="TIGR00767">
    <property type="entry name" value="rho"/>
    <property type="match status" value="1"/>
</dbReference>
<evidence type="ECO:0000256" key="7">
    <source>
        <dbReference type="ARBA" id="ARBA00023015"/>
    </source>
</evidence>
<dbReference type="SUPFAM" id="SSF50249">
    <property type="entry name" value="Nucleic acid-binding proteins"/>
    <property type="match status" value="1"/>
</dbReference>
<comment type="caution">
    <text evidence="9">Lacks conserved residue(s) required for the propagation of feature annotation.</text>
</comment>
<evidence type="ECO:0000313" key="15">
    <source>
        <dbReference type="Proteomes" id="UP000322699"/>
    </source>
</evidence>
<name>A0A5B1CGX9_9BACT</name>
<dbReference type="SUPFAM" id="SSF68912">
    <property type="entry name" value="Rho N-terminal domain-like"/>
    <property type="match status" value="1"/>
</dbReference>
<dbReference type="EMBL" id="VRLW01000001">
    <property type="protein sequence ID" value="KAA1258999.1"/>
    <property type="molecule type" value="Genomic_DNA"/>
</dbReference>
<evidence type="ECO:0000259" key="13">
    <source>
        <dbReference type="PROSITE" id="PS51856"/>
    </source>
</evidence>
<evidence type="ECO:0000256" key="2">
    <source>
        <dbReference type="ARBA" id="ARBA00022741"/>
    </source>
</evidence>
<dbReference type="InterPro" id="IPR000194">
    <property type="entry name" value="ATPase_F1/V1/A1_a/bsu_nucl-bd"/>
</dbReference>
<dbReference type="GO" id="GO:0016787">
    <property type="term" value="F:hydrolase activity"/>
    <property type="evidence" value="ECO:0007669"/>
    <property type="project" value="UniProtKB-KW"/>
</dbReference>